<organism evidence="1">
    <name type="scientific">marine sediment metagenome</name>
    <dbReference type="NCBI Taxonomy" id="412755"/>
    <lineage>
        <taxon>unclassified sequences</taxon>
        <taxon>metagenomes</taxon>
        <taxon>ecological metagenomes</taxon>
    </lineage>
</organism>
<accession>X1DYM7</accession>
<dbReference type="AlphaFoldDB" id="X1DYM7"/>
<evidence type="ECO:0000313" key="1">
    <source>
        <dbReference type="EMBL" id="GAH01473.1"/>
    </source>
</evidence>
<name>X1DYM7_9ZZZZ</name>
<proteinExistence type="predicted"/>
<dbReference type="EMBL" id="BART01025485">
    <property type="protein sequence ID" value="GAH01473.1"/>
    <property type="molecule type" value="Genomic_DNA"/>
</dbReference>
<protein>
    <submittedName>
        <fullName evidence="1">Uncharacterized protein</fullName>
    </submittedName>
</protein>
<gene>
    <name evidence="1" type="ORF">S01H4_45734</name>
</gene>
<comment type="caution">
    <text evidence="1">The sequence shown here is derived from an EMBL/GenBank/DDBJ whole genome shotgun (WGS) entry which is preliminary data.</text>
</comment>
<reference evidence="1" key="1">
    <citation type="journal article" date="2014" name="Front. Microbiol.">
        <title>High frequency of phylogenetically diverse reductive dehalogenase-homologous genes in deep subseafloor sedimentary metagenomes.</title>
        <authorList>
            <person name="Kawai M."/>
            <person name="Futagami T."/>
            <person name="Toyoda A."/>
            <person name="Takaki Y."/>
            <person name="Nishi S."/>
            <person name="Hori S."/>
            <person name="Arai W."/>
            <person name="Tsubouchi T."/>
            <person name="Morono Y."/>
            <person name="Uchiyama I."/>
            <person name="Ito T."/>
            <person name="Fujiyama A."/>
            <person name="Inagaki F."/>
            <person name="Takami H."/>
        </authorList>
    </citation>
    <scope>NUCLEOTIDE SEQUENCE</scope>
    <source>
        <strain evidence="1">Expedition CK06-06</strain>
    </source>
</reference>
<sequence length="86" mass="10319">MVELSELDWIVQKTTELLSDKVKDAPLTDRDIELAFEMFAKPRLERLSDVFKSDLERRQARDFIMMKLQERAKQLNAEHWQKPEEI</sequence>